<keyword evidence="6" id="KW-1185">Reference proteome</keyword>
<dbReference type="RefSeq" id="WP_005278442.1">
    <property type="nucleotide sequence ID" value="NZ_CP046605.1"/>
</dbReference>
<evidence type="ECO:0000256" key="2">
    <source>
        <dbReference type="ARBA" id="ARBA00023210"/>
    </source>
</evidence>
<dbReference type="GeneID" id="81675647"/>
<evidence type="ECO:0000256" key="1">
    <source>
        <dbReference type="ARBA" id="ARBA00022618"/>
    </source>
</evidence>
<dbReference type="GO" id="GO:0051301">
    <property type="term" value="P:cell division"/>
    <property type="evidence" value="ECO:0007669"/>
    <property type="project" value="UniProtKB-KW"/>
</dbReference>
<dbReference type="Pfam" id="PF04472">
    <property type="entry name" value="SepF"/>
    <property type="match status" value="1"/>
</dbReference>
<dbReference type="InterPro" id="IPR007561">
    <property type="entry name" value="Cell_div_SepF/SepF-rel"/>
</dbReference>
<dbReference type="Proteomes" id="UP001239414">
    <property type="component" value="Unassembled WGS sequence"/>
</dbReference>
<dbReference type="PANTHER" id="PTHR35798">
    <property type="entry name" value="CELL DIVISION PROTEIN SEPF"/>
    <property type="match status" value="1"/>
</dbReference>
<protein>
    <submittedName>
        <fullName evidence="5">Cell division protein SepF</fullName>
    </submittedName>
</protein>
<dbReference type="EMBL" id="JASNUO010000003">
    <property type="protein sequence ID" value="MDK4247223.1"/>
    <property type="molecule type" value="Genomic_DNA"/>
</dbReference>
<dbReference type="InterPro" id="IPR038594">
    <property type="entry name" value="SepF-like_sf"/>
</dbReference>
<accession>A0ABT7FNQ5</accession>
<evidence type="ECO:0000256" key="4">
    <source>
        <dbReference type="ARBA" id="ARBA00044936"/>
    </source>
</evidence>
<name>A0ABT7FNQ5_9CORY</name>
<evidence type="ECO:0000313" key="5">
    <source>
        <dbReference type="EMBL" id="MDK4247223.1"/>
    </source>
</evidence>
<evidence type="ECO:0000313" key="6">
    <source>
        <dbReference type="Proteomes" id="UP001239414"/>
    </source>
</evidence>
<dbReference type="Gene3D" id="3.30.110.150">
    <property type="entry name" value="SepF-like protein"/>
    <property type="match status" value="1"/>
</dbReference>
<keyword evidence="1 5" id="KW-0132">Cell division</keyword>
<dbReference type="PANTHER" id="PTHR35798:SF1">
    <property type="entry name" value="CELL DIVISION PROTEIN SEPF"/>
    <property type="match status" value="1"/>
</dbReference>
<comment type="caution">
    <text evidence="5">The sequence shown here is derived from an EMBL/GenBank/DDBJ whole genome shotgun (WGS) entry which is preliminary data.</text>
</comment>
<gene>
    <name evidence="5" type="primary">sepF</name>
    <name evidence="5" type="ORF">QPX34_04160</name>
</gene>
<dbReference type="InterPro" id="IPR023052">
    <property type="entry name" value="Cell_div_SepF"/>
</dbReference>
<reference evidence="5 6" key="1">
    <citation type="submission" date="2023-05" db="EMBL/GenBank/DDBJ databases">
        <title>Metabolic capabilities are highly conserved among human nasal-associated Corynebacterium species in pangenomic analyses.</title>
        <authorList>
            <person name="Tran T.H."/>
            <person name="Roberts A.Q."/>
            <person name="Escapa I.F."/>
            <person name="Gao W."/>
            <person name="Conlan S."/>
            <person name="Kong H."/>
            <person name="Segre J.A."/>
            <person name="Kelly M.S."/>
            <person name="Lemon K.P."/>
        </authorList>
    </citation>
    <scope>NUCLEOTIDE SEQUENCE [LARGE SCALE GENOMIC DNA]</scope>
    <source>
        <strain evidence="5 6">KPL3802</strain>
    </source>
</reference>
<keyword evidence="3" id="KW-0131">Cell cycle</keyword>
<keyword evidence="2" id="KW-0717">Septation</keyword>
<evidence type="ECO:0000256" key="3">
    <source>
        <dbReference type="ARBA" id="ARBA00023306"/>
    </source>
</evidence>
<sequence length="157" mass="17078">MSFIDRTKNFFGLGPMDFEEDDAYYNDEPRYAGNGAATSAAYAPRRALQAYEPAPAPAPVEEKFVPTIVAISLTSFNDAAKVGEPFRDGDAVVFELTDAERGTAKRFIDFAAGLCFGLEGRMLNLSKGMDTQRKVFAVVPKSADIAKPELERAAGLR</sequence>
<organism evidence="5 6">
    <name type="scientific">Corynebacterium accolens</name>
    <dbReference type="NCBI Taxonomy" id="38284"/>
    <lineage>
        <taxon>Bacteria</taxon>
        <taxon>Bacillati</taxon>
        <taxon>Actinomycetota</taxon>
        <taxon>Actinomycetes</taxon>
        <taxon>Mycobacteriales</taxon>
        <taxon>Corynebacteriaceae</taxon>
        <taxon>Corynebacterium</taxon>
    </lineage>
</organism>
<comment type="function">
    <text evidence="4">Cell division protein that is part of the divisome complex and is recruited early to the Z-ring. Probably stimulates Z-ring formation, perhaps through the cross-linking of FtsZ protofilaments. Its function overlaps with FtsA.</text>
</comment>
<proteinExistence type="predicted"/>